<dbReference type="Proteomes" id="UP000286288">
    <property type="component" value="Unassembled WGS sequence"/>
</dbReference>
<comment type="caution">
    <text evidence="3">The sequence shown here is derived from an EMBL/GenBank/DDBJ whole genome shotgun (WGS) entry which is preliminary data.</text>
</comment>
<gene>
    <name evidence="3" type="ORF">DW084_16510</name>
</gene>
<evidence type="ECO:0000259" key="2">
    <source>
        <dbReference type="PROSITE" id="PS50943"/>
    </source>
</evidence>
<dbReference type="PANTHER" id="PTHR46558">
    <property type="entry name" value="TRACRIPTIONAL REGULATORY PROTEIN-RELATED-RELATED"/>
    <property type="match status" value="1"/>
</dbReference>
<name>A0A415ENY3_ENTCA</name>
<evidence type="ECO:0000313" key="3">
    <source>
        <dbReference type="EMBL" id="RHK04300.1"/>
    </source>
</evidence>
<dbReference type="Gene3D" id="1.10.260.40">
    <property type="entry name" value="lambda repressor-like DNA-binding domains"/>
    <property type="match status" value="1"/>
</dbReference>
<evidence type="ECO:0000313" key="4">
    <source>
        <dbReference type="Proteomes" id="UP000286288"/>
    </source>
</evidence>
<evidence type="ECO:0000256" key="1">
    <source>
        <dbReference type="ARBA" id="ARBA00023125"/>
    </source>
</evidence>
<keyword evidence="1" id="KW-0238">DNA-binding</keyword>
<dbReference type="PANTHER" id="PTHR46558:SF11">
    <property type="entry name" value="HTH-TYPE TRANSCRIPTIONAL REGULATOR XRE"/>
    <property type="match status" value="1"/>
</dbReference>
<proteinExistence type="predicted"/>
<sequence length="68" mass="7316">MSVAYKIREFRKKAGLTQAELAIIAGVSRTIISGLESGTTTVTSTATLLKLAKALNVTIDELFFKEVV</sequence>
<dbReference type="SUPFAM" id="SSF47413">
    <property type="entry name" value="lambda repressor-like DNA-binding domains"/>
    <property type="match status" value="1"/>
</dbReference>
<dbReference type="PROSITE" id="PS50943">
    <property type="entry name" value="HTH_CROC1"/>
    <property type="match status" value="1"/>
</dbReference>
<dbReference type="RefSeq" id="WP_151196374.1">
    <property type="nucleotide sequence ID" value="NZ_JAASHQ010000003.1"/>
</dbReference>
<dbReference type="AlphaFoldDB" id="A0A415ENY3"/>
<dbReference type="EMBL" id="QRMZ01000029">
    <property type="protein sequence ID" value="RHK04300.1"/>
    <property type="molecule type" value="Genomic_DNA"/>
</dbReference>
<organism evidence="3 4">
    <name type="scientific">Enterococcus casseliflavus</name>
    <name type="common">Enterococcus flavescens</name>
    <dbReference type="NCBI Taxonomy" id="37734"/>
    <lineage>
        <taxon>Bacteria</taxon>
        <taxon>Bacillati</taxon>
        <taxon>Bacillota</taxon>
        <taxon>Bacilli</taxon>
        <taxon>Lactobacillales</taxon>
        <taxon>Enterococcaceae</taxon>
        <taxon>Enterococcus</taxon>
    </lineage>
</organism>
<reference evidence="3 4" key="1">
    <citation type="submission" date="2018-08" db="EMBL/GenBank/DDBJ databases">
        <title>A genome reference for cultivated species of the human gut microbiota.</title>
        <authorList>
            <person name="Zou Y."/>
            <person name="Xue W."/>
            <person name="Luo G."/>
        </authorList>
    </citation>
    <scope>NUCLEOTIDE SEQUENCE [LARGE SCALE GENOMIC DNA]</scope>
    <source>
        <strain evidence="3 4">AF48-16</strain>
    </source>
</reference>
<dbReference type="InterPro" id="IPR001387">
    <property type="entry name" value="Cro/C1-type_HTH"/>
</dbReference>
<accession>A0A415ENY3</accession>
<dbReference type="InterPro" id="IPR010982">
    <property type="entry name" value="Lambda_DNA-bd_dom_sf"/>
</dbReference>
<dbReference type="GO" id="GO:0003677">
    <property type="term" value="F:DNA binding"/>
    <property type="evidence" value="ECO:0007669"/>
    <property type="project" value="UniProtKB-KW"/>
</dbReference>
<feature type="domain" description="HTH cro/C1-type" evidence="2">
    <location>
        <begin position="7"/>
        <end position="62"/>
    </location>
</feature>
<dbReference type="Pfam" id="PF01381">
    <property type="entry name" value="HTH_3"/>
    <property type="match status" value="1"/>
</dbReference>
<protein>
    <submittedName>
        <fullName evidence="3">XRE family transcriptional regulator</fullName>
    </submittedName>
</protein>
<dbReference type="SMART" id="SM00530">
    <property type="entry name" value="HTH_XRE"/>
    <property type="match status" value="1"/>
</dbReference>
<dbReference type="CDD" id="cd00093">
    <property type="entry name" value="HTH_XRE"/>
    <property type="match status" value="1"/>
</dbReference>